<dbReference type="EMBL" id="CP046600">
    <property type="protein sequence ID" value="QUR68733.1"/>
    <property type="molecule type" value="Genomic_DNA"/>
</dbReference>
<dbReference type="KEGG" id="mspg:F6B93_18120"/>
<evidence type="ECO:0000313" key="4">
    <source>
        <dbReference type="Proteomes" id="UP000682202"/>
    </source>
</evidence>
<dbReference type="InterPro" id="IPR036866">
    <property type="entry name" value="RibonucZ/Hydroxyglut_hydro"/>
</dbReference>
<dbReference type="SUPFAM" id="SSF56281">
    <property type="entry name" value="Metallo-hydrolase/oxidoreductase"/>
    <property type="match status" value="1"/>
</dbReference>
<organism evidence="3 4">
    <name type="scientific">Mycobacterium spongiae</name>
    <dbReference type="NCBI Taxonomy" id="886343"/>
    <lineage>
        <taxon>Bacteria</taxon>
        <taxon>Bacillati</taxon>
        <taxon>Actinomycetota</taxon>
        <taxon>Actinomycetes</taxon>
        <taxon>Mycobacteriales</taxon>
        <taxon>Mycobacteriaceae</taxon>
        <taxon>Mycobacterium</taxon>
    </lineage>
</organism>
<reference evidence="3" key="1">
    <citation type="submission" date="2019-12" db="EMBL/GenBank/DDBJ databases">
        <title>Mycobacterium spongiae sp. nov.</title>
        <authorList>
            <person name="Stinear T."/>
        </authorList>
    </citation>
    <scope>NUCLEOTIDE SEQUENCE</scope>
    <source>
        <strain evidence="3">FSD4b-SM</strain>
    </source>
</reference>
<dbReference type="PANTHER" id="PTHR46018">
    <property type="entry name" value="ZINC PHOSPHODIESTERASE ELAC PROTEIN 1"/>
    <property type="match status" value="1"/>
</dbReference>
<evidence type="ECO:0000256" key="1">
    <source>
        <dbReference type="ARBA" id="ARBA00022759"/>
    </source>
</evidence>
<accession>A0A975K0D8</accession>
<gene>
    <name evidence="3" type="ORF">F6B93_18120</name>
</gene>
<dbReference type="PANTHER" id="PTHR46018:SF2">
    <property type="entry name" value="ZINC PHOSPHODIESTERASE ELAC PROTEIN 1"/>
    <property type="match status" value="1"/>
</dbReference>
<protein>
    <submittedName>
        <fullName evidence="3">MBL fold metallo-hydrolase</fullName>
    </submittedName>
</protein>
<dbReference type="AlphaFoldDB" id="A0A975K0D8"/>
<evidence type="ECO:0000259" key="2">
    <source>
        <dbReference type="Pfam" id="PF12706"/>
    </source>
</evidence>
<dbReference type="GO" id="GO:0042781">
    <property type="term" value="F:3'-tRNA processing endoribonuclease activity"/>
    <property type="evidence" value="ECO:0007669"/>
    <property type="project" value="TreeGrafter"/>
</dbReference>
<keyword evidence="1" id="KW-0540">Nuclease</keyword>
<dbReference type="InterPro" id="IPR001279">
    <property type="entry name" value="Metallo-B-lactamas"/>
</dbReference>
<proteinExistence type="predicted"/>
<dbReference type="Proteomes" id="UP000682202">
    <property type="component" value="Chromosome"/>
</dbReference>
<feature type="domain" description="Metallo-beta-lactamase" evidence="2">
    <location>
        <begin position="44"/>
        <end position="248"/>
    </location>
</feature>
<keyword evidence="4" id="KW-1185">Reference proteome</keyword>
<keyword evidence="1" id="KW-0378">Hydrolase</keyword>
<dbReference type="Pfam" id="PF12706">
    <property type="entry name" value="Lactamase_B_2"/>
    <property type="match status" value="1"/>
</dbReference>
<name>A0A975K0D8_9MYCO</name>
<sequence length="310" mass="32099">MSADMRVTLCGVRGSTNAPGLEFVRFGGHTSSVAIGPPDKPPTLLLDAGTGIRNVTALLGGAPFRGAVVVTHMHWDHFQGLPFFQGADREGARTDVVLPAETTASAVEIFHRAMSPPVFPIGVDGLNGEWATHGTPEGWAEWGGYSVLAKEIPHKGGRTLGFRVQASNDGPSLAYLPDHGALVPKGRTTGVLHDNAMELCEGVDLLIHGGPFKDEEREIAIAFGHSTIEYALELAVAAGARQLAITHHSPARDDNALDDLVAGLAGPSVSFARDGASVNLAATKPPSAVGVSGGVLAACSKAAHRGPKPA</sequence>
<dbReference type="Gene3D" id="3.60.15.10">
    <property type="entry name" value="Ribonuclease Z/Hydroxyacylglutathione hydrolase-like"/>
    <property type="match status" value="1"/>
</dbReference>
<keyword evidence="1" id="KW-0255">Endonuclease</keyword>
<evidence type="ECO:0000313" key="3">
    <source>
        <dbReference type="EMBL" id="QUR68733.1"/>
    </source>
</evidence>